<dbReference type="GO" id="GO:0009927">
    <property type="term" value="F:histidine phosphotransfer kinase activity"/>
    <property type="evidence" value="ECO:0007669"/>
    <property type="project" value="TreeGrafter"/>
</dbReference>
<comment type="caution">
    <text evidence="15">The sequence shown here is derived from an EMBL/GenBank/DDBJ whole genome shotgun (WGS) entry which is preliminary data.</text>
</comment>
<keyword evidence="4" id="KW-1003">Cell membrane</keyword>
<keyword evidence="6" id="KW-0808">Transferase</keyword>
<protein>
    <recommendedName>
        <fullName evidence="3">histidine kinase</fullName>
        <ecNumber evidence="3">2.7.13.3</ecNumber>
    </recommendedName>
</protein>
<dbReference type="PROSITE" id="PS50109">
    <property type="entry name" value="HIS_KIN"/>
    <property type="match status" value="1"/>
</dbReference>
<dbReference type="InterPro" id="IPR004358">
    <property type="entry name" value="Sig_transdc_His_kin-like_C"/>
</dbReference>
<dbReference type="CDD" id="cd17546">
    <property type="entry name" value="REC_hyHK_CKI1_RcsC-like"/>
    <property type="match status" value="1"/>
</dbReference>
<dbReference type="InterPro" id="IPR036890">
    <property type="entry name" value="HATPase_C_sf"/>
</dbReference>
<dbReference type="EMBL" id="FNBW01000005">
    <property type="protein sequence ID" value="SDF62393.1"/>
    <property type="molecule type" value="Genomic_DNA"/>
</dbReference>
<evidence type="ECO:0000256" key="11">
    <source>
        <dbReference type="PROSITE-ProRule" id="PRU00169"/>
    </source>
</evidence>
<dbReference type="Pfam" id="PF07694">
    <property type="entry name" value="5TM-5TMR_LYT"/>
    <property type="match status" value="1"/>
</dbReference>
<dbReference type="InterPro" id="IPR036641">
    <property type="entry name" value="HPT_dom_sf"/>
</dbReference>
<dbReference type="SMART" id="SM00387">
    <property type="entry name" value="HATPase_c"/>
    <property type="match status" value="1"/>
</dbReference>
<dbReference type="SUPFAM" id="SSF55874">
    <property type="entry name" value="ATPase domain of HSP90 chaperone/DNA topoisomerase II/histidine kinase"/>
    <property type="match status" value="1"/>
</dbReference>
<dbReference type="GO" id="GO:0000155">
    <property type="term" value="F:phosphorelay sensor kinase activity"/>
    <property type="evidence" value="ECO:0007669"/>
    <property type="project" value="InterPro"/>
</dbReference>
<dbReference type="RefSeq" id="WP_093149744.1">
    <property type="nucleotide sequence ID" value="NZ_FNBW01000005.1"/>
</dbReference>
<comment type="subcellular location">
    <subcellularLocation>
        <location evidence="2">Cell membrane</location>
        <topology evidence="2">Multi-pass membrane protein</topology>
    </subcellularLocation>
</comment>
<keyword evidence="7 12" id="KW-0812">Transmembrane</keyword>
<evidence type="ECO:0000256" key="10">
    <source>
        <dbReference type="ARBA" id="ARBA00023136"/>
    </source>
</evidence>
<dbReference type="PANTHER" id="PTHR43047:SF72">
    <property type="entry name" value="OSMOSENSING HISTIDINE PROTEIN KINASE SLN1"/>
    <property type="match status" value="1"/>
</dbReference>
<comment type="catalytic activity">
    <reaction evidence="1">
        <text>ATP + protein L-histidine = ADP + protein N-phospho-L-histidine.</text>
        <dbReference type="EC" id="2.7.13.3"/>
    </reaction>
</comment>
<dbReference type="GO" id="GO:0005886">
    <property type="term" value="C:plasma membrane"/>
    <property type="evidence" value="ECO:0007669"/>
    <property type="project" value="UniProtKB-SubCell"/>
</dbReference>
<dbReference type="CDD" id="cd00082">
    <property type="entry name" value="HisKA"/>
    <property type="match status" value="1"/>
</dbReference>
<evidence type="ECO:0000313" key="16">
    <source>
        <dbReference type="Proteomes" id="UP000198615"/>
    </source>
</evidence>
<proteinExistence type="predicted"/>
<dbReference type="OrthoDB" id="7346568at2"/>
<organism evidence="15 16">
    <name type="scientific">Thalassobaculum litoreum DSM 18839</name>
    <dbReference type="NCBI Taxonomy" id="1123362"/>
    <lineage>
        <taxon>Bacteria</taxon>
        <taxon>Pseudomonadati</taxon>
        <taxon>Pseudomonadota</taxon>
        <taxon>Alphaproteobacteria</taxon>
        <taxon>Rhodospirillales</taxon>
        <taxon>Thalassobaculaceae</taxon>
        <taxon>Thalassobaculum</taxon>
    </lineage>
</organism>
<dbReference type="SUPFAM" id="SSF52172">
    <property type="entry name" value="CheY-like"/>
    <property type="match status" value="1"/>
</dbReference>
<dbReference type="Gene3D" id="3.40.50.2300">
    <property type="match status" value="1"/>
</dbReference>
<dbReference type="Pfam" id="PF00512">
    <property type="entry name" value="HisKA"/>
    <property type="match status" value="1"/>
</dbReference>
<dbReference type="Gene3D" id="1.10.287.130">
    <property type="match status" value="1"/>
</dbReference>
<evidence type="ECO:0000313" key="15">
    <source>
        <dbReference type="EMBL" id="SDF62393.1"/>
    </source>
</evidence>
<dbReference type="SMART" id="SM00388">
    <property type="entry name" value="HisKA"/>
    <property type="match status" value="1"/>
</dbReference>
<accession>A0A8G2BJF3</accession>
<evidence type="ECO:0000256" key="1">
    <source>
        <dbReference type="ARBA" id="ARBA00000085"/>
    </source>
</evidence>
<evidence type="ECO:0000256" key="3">
    <source>
        <dbReference type="ARBA" id="ARBA00012438"/>
    </source>
</evidence>
<feature type="domain" description="Response regulatory" evidence="14">
    <location>
        <begin position="460"/>
        <end position="579"/>
    </location>
</feature>
<dbReference type="AlphaFoldDB" id="A0A8G2BJF3"/>
<keyword evidence="5 11" id="KW-0597">Phosphoprotein</keyword>
<dbReference type="PANTHER" id="PTHR43047">
    <property type="entry name" value="TWO-COMPONENT HISTIDINE PROTEIN KINASE"/>
    <property type="match status" value="1"/>
</dbReference>
<dbReference type="PROSITE" id="PS50110">
    <property type="entry name" value="RESPONSE_REGULATORY"/>
    <property type="match status" value="1"/>
</dbReference>
<evidence type="ECO:0000256" key="6">
    <source>
        <dbReference type="ARBA" id="ARBA00022679"/>
    </source>
</evidence>
<evidence type="ECO:0000256" key="9">
    <source>
        <dbReference type="ARBA" id="ARBA00022989"/>
    </source>
</evidence>
<feature type="transmembrane region" description="Helical" evidence="12">
    <location>
        <begin position="38"/>
        <end position="59"/>
    </location>
</feature>
<evidence type="ECO:0000256" key="2">
    <source>
        <dbReference type="ARBA" id="ARBA00004651"/>
    </source>
</evidence>
<dbReference type="Gene3D" id="3.30.565.10">
    <property type="entry name" value="Histidine kinase-like ATPase, C-terminal domain"/>
    <property type="match status" value="1"/>
</dbReference>
<dbReference type="Gene3D" id="1.10.1760.20">
    <property type="match status" value="1"/>
</dbReference>
<sequence length="714" mass="75275">MELLQPLITNIGLLALAALVYSATRGLSDGINPLTRSLILGIALGAASALVMLFPIEFAPGMIFDARASPILLSGILGGPVTALIAAIPPMALRAWIGGVGAPTGVIAMVVYALCSTIAWYVMQRRRFDRPMLALLAYAVVSTLVCLPTMLLLPSLDLALTIMTTFGPVLLFANAAGVAIFGLLISVENRRREIVASLKESETAAQEALQVRNRFIAMMSHEVRTPLNAILGFAQLLRSDASVQSRAEQVDRLSVAAKTLLRMIDDILHASQIQGVKEEAVVAPCSLPKLIDDAMGEFRTEAALKGIDLKVAGDGIANLIVTVDGPRLQRCLVNILSNSVKFTEQGHVTVAAVIDAAAQGEVLRLTVTDTGTGMDEDRLAVIFEPFERIGTTSISGNGLGMAIVHAGVEVMGGTVHITSAPGAGTTVTLEIPTTTHGPAESPALPVGTPKDYTLRKTAPRILVVDDIEINSDVACALLETIGCETATAANGADAMAAVRAGGFDAVLMDIEMPVMDGLEATRRLRAPDTPEPARSIPIIALTAYVSRDDMSACLDAGMNGYLAKPVDKEALYDALARVGVLQVQAAQDATPAADNRPSGEPIFSQERFDSLTKLIPGETLAMVLQQAASEITVLGAKVGEPSADQEEKRQALHKLVSIAGNIGLLRLSGLSRRYQETIRAGTPFVEENAREVATVIEPSLAKLAELQSKGPESV</sequence>
<feature type="transmembrane region" description="Helical" evidence="12">
    <location>
        <begin position="159"/>
        <end position="185"/>
    </location>
</feature>
<evidence type="ECO:0000259" key="13">
    <source>
        <dbReference type="PROSITE" id="PS50109"/>
    </source>
</evidence>
<keyword evidence="16" id="KW-1185">Reference proteome</keyword>
<feature type="transmembrane region" description="Helical" evidence="12">
    <location>
        <begin position="71"/>
        <end position="89"/>
    </location>
</feature>
<name>A0A8G2BJF3_9PROT</name>
<feature type="transmembrane region" description="Helical" evidence="12">
    <location>
        <begin position="95"/>
        <end position="121"/>
    </location>
</feature>
<dbReference type="Pfam" id="PF02518">
    <property type="entry name" value="HATPase_c"/>
    <property type="match status" value="1"/>
</dbReference>
<dbReference type="InterPro" id="IPR003661">
    <property type="entry name" value="HisK_dim/P_dom"/>
</dbReference>
<dbReference type="PRINTS" id="PR00344">
    <property type="entry name" value="BCTRLSENSOR"/>
</dbReference>
<evidence type="ECO:0000256" key="5">
    <source>
        <dbReference type="ARBA" id="ARBA00022553"/>
    </source>
</evidence>
<evidence type="ECO:0000256" key="12">
    <source>
        <dbReference type="SAM" id="Phobius"/>
    </source>
</evidence>
<dbReference type="InterPro" id="IPR011006">
    <property type="entry name" value="CheY-like_superfamily"/>
</dbReference>
<feature type="domain" description="Histidine kinase" evidence="13">
    <location>
        <begin position="218"/>
        <end position="435"/>
    </location>
</feature>
<keyword evidence="10 12" id="KW-0472">Membrane</keyword>
<dbReference type="InterPro" id="IPR011620">
    <property type="entry name" value="Sig_transdc_His_kinase_LytS_TM"/>
</dbReference>
<feature type="modified residue" description="4-aspartylphosphate" evidence="11">
    <location>
        <position position="509"/>
    </location>
</feature>
<evidence type="ECO:0000256" key="8">
    <source>
        <dbReference type="ARBA" id="ARBA00022777"/>
    </source>
</evidence>
<evidence type="ECO:0000256" key="7">
    <source>
        <dbReference type="ARBA" id="ARBA00022692"/>
    </source>
</evidence>
<dbReference type="InterPro" id="IPR001789">
    <property type="entry name" value="Sig_transdc_resp-reg_receiver"/>
</dbReference>
<evidence type="ECO:0000256" key="4">
    <source>
        <dbReference type="ARBA" id="ARBA00022475"/>
    </source>
</evidence>
<keyword evidence="8 15" id="KW-0418">Kinase</keyword>
<dbReference type="InterPro" id="IPR005467">
    <property type="entry name" value="His_kinase_dom"/>
</dbReference>
<dbReference type="SUPFAM" id="SSF47384">
    <property type="entry name" value="Homodimeric domain of signal transducing histidine kinase"/>
    <property type="match status" value="1"/>
</dbReference>
<dbReference type="Pfam" id="PF00072">
    <property type="entry name" value="Response_reg"/>
    <property type="match status" value="1"/>
</dbReference>
<dbReference type="SUPFAM" id="SSF47226">
    <property type="entry name" value="Histidine-containing phosphotransfer domain, HPT domain"/>
    <property type="match status" value="1"/>
</dbReference>
<dbReference type="Proteomes" id="UP000198615">
    <property type="component" value="Unassembled WGS sequence"/>
</dbReference>
<dbReference type="SMART" id="SM00448">
    <property type="entry name" value="REC"/>
    <property type="match status" value="1"/>
</dbReference>
<dbReference type="InterPro" id="IPR036097">
    <property type="entry name" value="HisK_dim/P_sf"/>
</dbReference>
<dbReference type="GO" id="GO:0071555">
    <property type="term" value="P:cell wall organization"/>
    <property type="evidence" value="ECO:0007669"/>
    <property type="project" value="InterPro"/>
</dbReference>
<feature type="transmembrane region" description="Helical" evidence="12">
    <location>
        <begin position="133"/>
        <end position="153"/>
    </location>
</feature>
<keyword evidence="9 12" id="KW-1133">Transmembrane helix</keyword>
<evidence type="ECO:0000259" key="14">
    <source>
        <dbReference type="PROSITE" id="PS50110"/>
    </source>
</evidence>
<reference evidence="15 16" key="1">
    <citation type="submission" date="2016-10" db="EMBL/GenBank/DDBJ databases">
        <authorList>
            <person name="Varghese N."/>
            <person name="Submissions S."/>
        </authorList>
    </citation>
    <scope>NUCLEOTIDE SEQUENCE [LARGE SCALE GENOMIC DNA]</scope>
    <source>
        <strain evidence="15 16">DSM 18839</strain>
    </source>
</reference>
<dbReference type="EC" id="2.7.13.3" evidence="3"/>
<dbReference type="InterPro" id="IPR003594">
    <property type="entry name" value="HATPase_dom"/>
</dbReference>
<gene>
    <name evidence="15" type="ORF">SAMN05660686_01814</name>
</gene>